<proteinExistence type="predicted"/>
<name>A0A8J3RA83_9ACTN</name>
<dbReference type="RefSeq" id="WP_204017670.1">
    <property type="nucleotide sequence ID" value="NZ_BOOG01000043.1"/>
</dbReference>
<dbReference type="InterPro" id="IPR021710">
    <property type="entry name" value="DUF3293"/>
</dbReference>
<comment type="caution">
    <text evidence="1">The sequence shown here is derived from an EMBL/GenBank/DDBJ whole genome shotgun (WGS) entry which is preliminary data.</text>
</comment>
<accession>A0A8J3RA83</accession>
<organism evidence="1 2">
    <name type="scientific">Sphaerimonospora thailandensis</name>
    <dbReference type="NCBI Taxonomy" id="795644"/>
    <lineage>
        <taxon>Bacteria</taxon>
        <taxon>Bacillati</taxon>
        <taxon>Actinomycetota</taxon>
        <taxon>Actinomycetes</taxon>
        <taxon>Streptosporangiales</taxon>
        <taxon>Streptosporangiaceae</taxon>
        <taxon>Sphaerimonospora</taxon>
    </lineage>
</organism>
<evidence type="ECO:0008006" key="3">
    <source>
        <dbReference type="Google" id="ProtNLM"/>
    </source>
</evidence>
<protein>
    <recommendedName>
        <fullName evidence="3">DUF3293 domain-containing protein</fullName>
    </recommendedName>
</protein>
<evidence type="ECO:0000313" key="2">
    <source>
        <dbReference type="Proteomes" id="UP000610966"/>
    </source>
</evidence>
<dbReference type="Pfam" id="PF11697">
    <property type="entry name" value="DUF3293"/>
    <property type="match status" value="1"/>
</dbReference>
<keyword evidence="2" id="KW-1185">Reference proteome</keyword>
<dbReference type="AlphaFoldDB" id="A0A8J3RA83"/>
<gene>
    <name evidence="1" type="ORF">Mth01_42450</name>
</gene>
<dbReference type="Proteomes" id="UP000610966">
    <property type="component" value="Unassembled WGS sequence"/>
</dbReference>
<dbReference type="EMBL" id="BOOG01000043">
    <property type="protein sequence ID" value="GIH71992.1"/>
    <property type="molecule type" value="Genomic_DNA"/>
</dbReference>
<evidence type="ECO:0000313" key="1">
    <source>
        <dbReference type="EMBL" id="GIH71992.1"/>
    </source>
</evidence>
<sequence length="149" mass="15528">MTSSWDLYCTAVVRFQLDAAVVELTPAAPGTCAGVLPPAAAVHVITAFNPGGRTAARDVNARAQAALVAEIDALGLRWWPAAGGDFAAGHVEDSVAVAGLDDRAARALGHRYGQDAVFAWTPGAWRLLSCRDTRTATFGWVARTHSAAA</sequence>
<reference evidence="1" key="1">
    <citation type="submission" date="2021-01" db="EMBL/GenBank/DDBJ databases">
        <title>Whole genome shotgun sequence of Sphaerimonospora thailandensis NBRC 107569.</title>
        <authorList>
            <person name="Komaki H."/>
            <person name="Tamura T."/>
        </authorList>
    </citation>
    <scope>NUCLEOTIDE SEQUENCE</scope>
    <source>
        <strain evidence="1">NBRC 107569</strain>
    </source>
</reference>